<dbReference type="InterPro" id="IPR031165">
    <property type="entry name" value="GNAT_YJDJ"/>
</dbReference>
<feature type="domain" description="N-acetyltransferase" evidence="1">
    <location>
        <begin position="1"/>
        <end position="88"/>
    </location>
</feature>
<dbReference type="Gene3D" id="3.40.630.30">
    <property type="match status" value="1"/>
</dbReference>
<organism evidence="2 3">
    <name type="scientific">Corynebacterium hylobatis</name>
    <dbReference type="NCBI Taxonomy" id="1859290"/>
    <lineage>
        <taxon>Bacteria</taxon>
        <taxon>Bacillati</taxon>
        <taxon>Actinomycetota</taxon>
        <taxon>Actinomycetes</taxon>
        <taxon>Mycobacteriales</taxon>
        <taxon>Corynebacteriaceae</taxon>
        <taxon>Corynebacterium</taxon>
    </lineage>
</organism>
<keyword evidence="3" id="KW-1185">Reference proteome</keyword>
<gene>
    <name evidence="2" type="ORF">EAH68_09335</name>
</gene>
<dbReference type="EMBL" id="RXHJ01000011">
    <property type="protein sequence ID" value="RSZ62338.1"/>
    <property type="molecule type" value="Genomic_DNA"/>
</dbReference>
<comment type="caution">
    <text evidence="2">The sequence shown here is derived from an EMBL/GenBank/DDBJ whole genome shotgun (WGS) entry which is preliminary data.</text>
</comment>
<dbReference type="SUPFAM" id="SSF55729">
    <property type="entry name" value="Acyl-CoA N-acyltransferases (Nat)"/>
    <property type="match status" value="1"/>
</dbReference>
<evidence type="ECO:0000313" key="2">
    <source>
        <dbReference type="EMBL" id="RSZ62338.1"/>
    </source>
</evidence>
<dbReference type="InterPro" id="IPR045057">
    <property type="entry name" value="Gcn5-rel_NAT"/>
</dbReference>
<dbReference type="AlphaFoldDB" id="A0A3R9ZZ22"/>
<dbReference type="PROSITE" id="PS51729">
    <property type="entry name" value="GNAT_YJDJ"/>
    <property type="match status" value="1"/>
</dbReference>
<proteinExistence type="predicted"/>
<dbReference type="PANTHER" id="PTHR31435:SF10">
    <property type="entry name" value="BSR4717 PROTEIN"/>
    <property type="match status" value="1"/>
</dbReference>
<dbReference type="RefSeq" id="WP_126121067.1">
    <property type="nucleotide sequence ID" value="NZ_RXHJ01000011.1"/>
</dbReference>
<protein>
    <submittedName>
        <fullName evidence="2">N-acetyltransferase</fullName>
    </submittedName>
</protein>
<name>A0A3R9ZZ22_9CORY</name>
<dbReference type="GO" id="GO:0016740">
    <property type="term" value="F:transferase activity"/>
    <property type="evidence" value="ECO:0007669"/>
    <property type="project" value="UniProtKB-KW"/>
</dbReference>
<accession>A0A3R9ZZ22</accession>
<dbReference type="PANTHER" id="PTHR31435">
    <property type="entry name" value="PROTEIN NATD1"/>
    <property type="match status" value="1"/>
</dbReference>
<reference evidence="2 3" key="1">
    <citation type="submission" date="2018-12" db="EMBL/GenBank/DDBJ databases">
        <title>YIM 101343 draft genome.</title>
        <authorList>
            <person name="Chen X."/>
        </authorList>
    </citation>
    <scope>NUCLEOTIDE SEQUENCE [LARGE SCALE GENOMIC DNA]</scope>
    <source>
        <strain evidence="2 3">YIM 101343</strain>
    </source>
</reference>
<dbReference type="Proteomes" id="UP000274907">
    <property type="component" value="Unassembled WGS sequence"/>
</dbReference>
<keyword evidence="2" id="KW-0808">Transferase</keyword>
<evidence type="ECO:0000259" key="1">
    <source>
        <dbReference type="PROSITE" id="PS51729"/>
    </source>
</evidence>
<evidence type="ECO:0000313" key="3">
    <source>
        <dbReference type="Proteomes" id="UP000274907"/>
    </source>
</evidence>
<dbReference type="Pfam" id="PF14542">
    <property type="entry name" value="Acetyltransf_CG"/>
    <property type="match status" value="1"/>
</dbReference>
<dbReference type="OrthoDB" id="5405911at2"/>
<dbReference type="InterPro" id="IPR016181">
    <property type="entry name" value="Acyl_CoA_acyltransferase"/>
</dbReference>
<sequence length="102" mass="11542">MITVRADRFEIVVDDRTAGHTAYLDRGAERIFHHTEIDEEFSGRGLAGQVVEAALGQTAEAGKTVVAVCPYVRKWLEKNNPADITWRKPTMEELTWLKKELS</sequence>